<reference evidence="24" key="1">
    <citation type="journal article" date="2023" name="Proc. Natl. Acad. Sci. U.S.A.">
        <title>Genomic and structural basis for evolution of tropane alkaloid biosynthesis.</title>
        <authorList>
            <person name="Wanga Y.-J."/>
            <person name="Taina T."/>
            <person name="Yua J.-Y."/>
            <person name="Lia J."/>
            <person name="Xua B."/>
            <person name="Chenc J."/>
            <person name="D'Auriad J.C."/>
            <person name="Huanga J.-P."/>
            <person name="Huanga S.-X."/>
        </authorList>
    </citation>
    <scope>NUCLEOTIDE SEQUENCE [LARGE SCALE GENOMIC DNA]</scope>
    <source>
        <strain evidence="24">cv. KIB-2019</strain>
    </source>
</reference>
<dbReference type="Pfam" id="PF02887">
    <property type="entry name" value="PK_C"/>
    <property type="match status" value="1"/>
</dbReference>
<dbReference type="InterPro" id="IPR001697">
    <property type="entry name" value="Pyr_Knase"/>
</dbReference>
<dbReference type="GO" id="GO:0009570">
    <property type="term" value="C:chloroplast stroma"/>
    <property type="evidence" value="ECO:0007669"/>
    <property type="project" value="UniProtKB-ARBA"/>
</dbReference>
<dbReference type="GO" id="GO:0005524">
    <property type="term" value="F:ATP binding"/>
    <property type="evidence" value="ECO:0007669"/>
    <property type="project" value="UniProtKB-KW"/>
</dbReference>
<dbReference type="Gene3D" id="3.40.1380.20">
    <property type="entry name" value="Pyruvate kinase, C-terminal domain"/>
    <property type="match status" value="1"/>
</dbReference>
<keyword evidence="7" id="KW-0150">Chloroplast</keyword>
<keyword evidence="12 20" id="KW-0418">Kinase</keyword>
<comment type="subcellular location">
    <subcellularLocation>
        <location evidence="3">Plastid</location>
        <location evidence="3">Chloroplast</location>
    </subcellularLocation>
</comment>
<dbReference type="EC" id="2.7.1.40" evidence="6 20"/>
<sequence length="647" mass="71771">MQSESSEQVRSVVAATDTRGKHRISAELKRLEQETRFLEEELELLDKMEKASAACKEMLSNVETRPDPLLPVTHGPTNPYWDRWFEGPQDSSGSLRLPVKKSLRTLVVKATASDLDESQSSQVLVTDNGSGGVLSSATQEYGSNNVGSIEVDTVTEAELKENGFRSTRRTKLICTVGPASCGFEQLEALAVEGMNVARINMCHGTREWHRMVIERVRRLNEEKGFAVAIMMDTEGSEIHMGDLGGASSAKAEDGEIWNFTVRAFDPPLPERTITVNYDGFAEDVKVGDDLLVDGGMVRFEVIEKIGPDVKCLCTDPGLLLPRANLTFWRDGKLVRERNAMLPTISSKDWLDIDFGIAEGVDFIAVSFVKSAEVIKHLKSYIKARARDGDIAVIAKIESIDSLRNLEEIIQASDGAMVARGDLGAQIPLEQVPSEQQKIVQLCRQLNRPVIVASQLLESMIEYPIPTRAEVADVSEAVRQRGDALMLSGESAMGQFPEKALTVLRNVSLRIERRWREQKRHEVIELPSIASSFSDSISEEICNSAAKMANNLEVDALFVYTKNGHMASLLSRCRPDCPIFAFTTATSVRRRLNLQWGLMPFRLNYSDDMESNLNKTFSLLNARGMIKSGDLIIAVSDMLQSIQVMNVP</sequence>
<keyword evidence="8" id="KW-0934">Plastid</keyword>
<dbReference type="AlphaFoldDB" id="A0A9Q1LY47"/>
<evidence type="ECO:0000256" key="8">
    <source>
        <dbReference type="ARBA" id="ARBA00022640"/>
    </source>
</evidence>
<dbReference type="PROSITE" id="PS00110">
    <property type="entry name" value="PYRUVATE_KINASE"/>
    <property type="match status" value="1"/>
</dbReference>
<dbReference type="InterPro" id="IPR040442">
    <property type="entry name" value="Pyrv_kinase-like_dom_sf"/>
</dbReference>
<keyword evidence="15" id="KW-0809">Transit peptide</keyword>
<dbReference type="Pfam" id="PF00224">
    <property type="entry name" value="PK"/>
    <property type="match status" value="1"/>
</dbReference>
<evidence type="ECO:0000313" key="23">
    <source>
        <dbReference type="EMBL" id="KAJ8547306.1"/>
    </source>
</evidence>
<dbReference type="InterPro" id="IPR015813">
    <property type="entry name" value="Pyrv/PenolPyrv_kinase-like_dom"/>
</dbReference>
<dbReference type="OrthoDB" id="108365at2759"/>
<dbReference type="Proteomes" id="UP001152561">
    <property type="component" value="Unassembled WGS sequence"/>
</dbReference>
<dbReference type="PRINTS" id="PR01050">
    <property type="entry name" value="PYRUVTKNASE"/>
</dbReference>
<proteinExistence type="inferred from homology"/>
<name>A0A9Q1LY47_9SOLA</name>
<dbReference type="GO" id="GO:0007186">
    <property type="term" value="P:G protein-coupled receptor signaling pathway"/>
    <property type="evidence" value="ECO:0007669"/>
    <property type="project" value="InterPro"/>
</dbReference>
<feature type="domain" description="G protein gamma" evidence="22">
    <location>
        <begin position="25"/>
        <end position="97"/>
    </location>
</feature>
<keyword evidence="24" id="KW-1185">Reference proteome</keyword>
<feature type="coiled-coil region" evidence="21">
    <location>
        <begin position="21"/>
        <end position="51"/>
    </location>
</feature>
<keyword evidence="18" id="KW-0670">Pyruvate</keyword>
<evidence type="ECO:0000256" key="11">
    <source>
        <dbReference type="ARBA" id="ARBA00022741"/>
    </source>
</evidence>
<keyword evidence="10" id="KW-0479">Metal-binding</keyword>
<dbReference type="SUPFAM" id="SSF52935">
    <property type="entry name" value="PK C-terminal domain-like"/>
    <property type="match status" value="1"/>
</dbReference>
<evidence type="ECO:0000256" key="7">
    <source>
        <dbReference type="ARBA" id="ARBA00022528"/>
    </source>
</evidence>
<dbReference type="NCBIfam" id="TIGR01064">
    <property type="entry name" value="pyruv_kin"/>
    <property type="match status" value="1"/>
</dbReference>
<evidence type="ECO:0000256" key="1">
    <source>
        <dbReference type="ARBA" id="ARBA00001946"/>
    </source>
</evidence>
<keyword evidence="14 20" id="KW-0460">Magnesium</keyword>
<dbReference type="GO" id="GO:0004743">
    <property type="term" value="F:pyruvate kinase activity"/>
    <property type="evidence" value="ECO:0007669"/>
    <property type="project" value="UniProtKB-EC"/>
</dbReference>
<evidence type="ECO:0000256" key="10">
    <source>
        <dbReference type="ARBA" id="ARBA00022723"/>
    </source>
</evidence>
<evidence type="ECO:0000256" key="5">
    <source>
        <dbReference type="ARBA" id="ARBA00008663"/>
    </source>
</evidence>
<organism evidence="23 24">
    <name type="scientific">Anisodus acutangulus</name>
    <dbReference type="NCBI Taxonomy" id="402998"/>
    <lineage>
        <taxon>Eukaryota</taxon>
        <taxon>Viridiplantae</taxon>
        <taxon>Streptophyta</taxon>
        <taxon>Embryophyta</taxon>
        <taxon>Tracheophyta</taxon>
        <taxon>Spermatophyta</taxon>
        <taxon>Magnoliopsida</taxon>
        <taxon>eudicotyledons</taxon>
        <taxon>Gunneridae</taxon>
        <taxon>Pentapetalae</taxon>
        <taxon>asterids</taxon>
        <taxon>lamiids</taxon>
        <taxon>Solanales</taxon>
        <taxon>Solanaceae</taxon>
        <taxon>Solanoideae</taxon>
        <taxon>Hyoscyameae</taxon>
        <taxon>Anisodus</taxon>
    </lineage>
</organism>
<keyword evidence="16" id="KW-0630">Potassium</keyword>
<dbReference type="InterPro" id="IPR015795">
    <property type="entry name" value="Pyrv_Knase_C"/>
</dbReference>
<dbReference type="GO" id="GO:0000287">
    <property type="term" value="F:magnesium ion binding"/>
    <property type="evidence" value="ECO:0007669"/>
    <property type="project" value="InterPro"/>
</dbReference>
<evidence type="ECO:0000256" key="17">
    <source>
        <dbReference type="ARBA" id="ARBA00023152"/>
    </source>
</evidence>
<accession>A0A9Q1LY47</accession>
<evidence type="ECO:0000256" key="21">
    <source>
        <dbReference type="SAM" id="Coils"/>
    </source>
</evidence>
<dbReference type="Pfam" id="PF00631">
    <property type="entry name" value="G-gamma"/>
    <property type="match status" value="1"/>
</dbReference>
<keyword evidence="11" id="KW-0547">Nucleotide-binding</keyword>
<comment type="catalytic activity">
    <reaction evidence="19 20">
        <text>pyruvate + ATP = phosphoenolpyruvate + ADP + H(+)</text>
        <dbReference type="Rhea" id="RHEA:18157"/>
        <dbReference type="ChEBI" id="CHEBI:15361"/>
        <dbReference type="ChEBI" id="CHEBI:15378"/>
        <dbReference type="ChEBI" id="CHEBI:30616"/>
        <dbReference type="ChEBI" id="CHEBI:58702"/>
        <dbReference type="ChEBI" id="CHEBI:456216"/>
        <dbReference type="EC" id="2.7.1.40"/>
    </reaction>
</comment>
<keyword evidence="9 20" id="KW-0808">Transferase</keyword>
<dbReference type="FunFam" id="3.40.1380.20:FF:000010">
    <property type="entry name" value="Pyruvate kinase"/>
    <property type="match status" value="1"/>
</dbReference>
<gene>
    <name evidence="23" type="ORF">K7X08_010892</name>
</gene>
<dbReference type="InterPro" id="IPR018209">
    <property type="entry name" value="Pyrv_Knase_AS"/>
</dbReference>
<evidence type="ECO:0000256" key="3">
    <source>
        <dbReference type="ARBA" id="ARBA00004229"/>
    </source>
</evidence>
<dbReference type="PANTHER" id="PTHR11817">
    <property type="entry name" value="PYRUVATE KINASE"/>
    <property type="match status" value="1"/>
</dbReference>
<dbReference type="InterPro" id="IPR015793">
    <property type="entry name" value="Pyrv_Knase_brl"/>
</dbReference>
<dbReference type="GO" id="GO:0030955">
    <property type="term" value="F:potassium ion binding"/>
    <property type="evidence" value="ECO:0007669"/>
    <property type="project" value="InterPro"/>
</dbReference>
<evidence type="ECO:0000256" key="2">
    <source>
        <dbReference type="ARBA" id="ARBA00001958"/>
    </source>
</evidence>
<dbReference type="InterPro" id="IPR015898">
    <property type="entry name" value="G-protein_gamma-like_dom"/>
</dbReference>
<comment type="cofactor">
    <cofactor evidence="1">
        <name>Mg(2+)</name>
        <dbReference type="ChEBI" id="CHEBI:18420"/>
    </cofactor>
</comment>
<keyword evidence="17 20" id="KW-0324">Glycolysis</keyword>
<evidence type="ECO:0000256" key="19">
    <source>
        <dbReference type="ARBA" id="ARBA00048152"/>
    </source>
</evidence>
<evidence type="ECO:0000256" key="20">
    <source>
        <dbReference type="RuleBase" id="RU000504"/>
    </source>
</evidence>
<dbReference type="FunFam" id="3.20.20.60:FF:000025">
    <property type="entry name" value="Pyruvate kinase"/>
    <property type="match status" value="1"/>
</dbReference>
<dbReference type="SUPFAM" id="SSF50800">
    <property type="entry name" value="PK beta-barrel domain-like"/>
    <property type="match status" value="1"/>
</dbReference>
<keyword evidence="21" id="KW-0175">Coiled coil</keyword>
<keyword evidence="13" id="KW-0067">ATP-binding</keyword>
<comment type="caution">
    <text evidence="23">The sequence shown here is derived from an EMBL/GenBank/DDBJ whole genome shotgun (WGS) entry which is preliminary data.</text>
</comment>
<dbReference type="FunFam" id="2.40.33.10:FF:000005">
    <property type="entry name" value="Pyruvate kinase"/>
    <property type="match status" value="1"/>
</dbReference>
<evidence type="ECO:0000256" key="18">
    <source>
        <dbReference type="ARBA" id="ARBA00023317"/>
    </source>
</evidence>
<evidence type="ECO:0000256" key="6">
    <source>
        <dbReference type="ARBA" id="ARBA00012142"/>
    </source>
</evidence>
<evidence type="ECO:0000259" key="22">
    <source>
        <dbReference type="SMART" id="SM01224"/>
    </source>
</evidence>
<comment type="similarity">
    <text evidence="5 20">Belongs to the pyruvate kinase family.</text>
</comment>
<dbReference type="InterPro" id="IPR015806">
    <property type="entry name" value="Pyrv_Knase_insert_dom_sf"/>
</dbReference>
<evidence type="ECO:0000256" key="9">
    <source>
        <dbReference type="ARBA" id="ARBA00022679"/>
    </source>
</evidence>
<comment type="cofactor">
    <cofactor evidence="2">
        <name>K(+)</name>
        <dbReference type="ChEBI" id="CHEBI:29103"/>
    </cofactor>
</comment>
<comment type="pathway">
    <text evidence="4 20">Carbohydrate degradation; glycolysis; pyruvate from D-glyceraldehyde 3-phosphate: step 5/5.</text>
</comment>
<evidence type="ECO:0000256" key="4">
    <source>
        <dbReference type="ARBA" id="ARBA00004997"/>
    </source>
</evidence>
<protein>
    <recommendedName>
        <fullName evidence="6 20">Pyruvate kinase</fullName>
        <ecNumber evidence="6 20">2.7.1.40</ecNumber>
    </recommendedName>
</protein>
<evidence type="ECO:0000256" key="15">
    <source>
        <dbReference type="ARBA" id="ARBA00022946"/>
    </source>
</evidence>
<evidence type="ECO:0000256" key="13">
    <source>
        <dbReference type="ARBA" id="ARBA00022840"/>
    </source>
</evidence>
<dbReference type="SUPFAM" id="SSF51621">
    <property type="entry name" value="Phosphoenolpyruvate/pyruvate domain"/>
    <property type="match status" value="1"/>
</dbReference>
<evidence type="ECO:0000256" key="16">
    <source>
        <dbReference type="ARBA" id="ARBA00022958"/>
    </source>
</evidence>
<evidence type="ECO:0000313" key="24">
    <source>
        <dbReference type="Proteomes" id="UP001152561"/>
    </source>
</evidence>
<dbReference type="GO" id="GO:0016301">
    <property type="term" value="F:kinase activity"/>
    <property type="evidence" value="ECO:0007669"/>
    <property type="project" value="UniProtKB-KW"/>
</dbReference>
<dbReference type="Gene3D" id="3.20.20.60">
    <property type="entry name" value="Phosphoenolpyruvate-binding domains"/>
    <property type="match status" value="1"/>
</dbReference>
<dbReference type="Gene3D" id="2.40.33.10">
    <property type="entry name" value="PK beta-barrel domain-like"/>
    <property type="match status" value="1"/>
</dbReference>
<dbReference type="SMART" id="SM01224">
    <property type="entry name" value="G_gamma"/>
    <property type="match status" value="1"/>
</dbReference>
<evidence type="ECO:0000256" key="14">
    <source>
        <dbReference type="ARBA" id="ARBA00022842"/>
    </source>
</evidence>
<dbReference type="EMBL" id="JAJAGQ010000012">
    <property type="protein sequence ID" value="KAJ8547306.1"/>
    <property type="molecule type" value="Genomic_DNA"/>
</dbReference>
<evidence type="ECO:0000256" key="12">
    <source>
        <dbReference type="ARBA" id="ARBA00022777"/>
    </source>
</evidence>
<dbReference type="InterPro" id="IPR011037">
    <property type="entry name" value="Pyrv_Knase-like_insert_dom_sf"/>
</dbReference>
<dbReference type="InterPro" id="IPR036918">
    <property type="entry name" value="Pyrv_Knase_C_sf"/>
</dbReference>